<accession>A0A250LLD6</accession>
<reference evidence="1" key="1">
    <citation type="journal article" date="2016" name="Biosci. Biotechnol. Biochem.">
        <title>Bioconversion of AHX to AOH by resting cells of Burkholderia contaminans CH-1.</title>
        <authorList>
            <person name="Choi J.H."/>
            <person name="Kikuchi A."/>
            <person name="Pumkaeo P."/>
            <person name="Hirai H."/>
            <person name="Tokuyama S."/>
            <person name="Kawagishi H."/>
        </authorList>
    </citation>
    <scope>NUCLEOTIDE SEQUENCE</scope>
    <source>
        <strain evidence="1">CH-1</strain>
        <plasmid evidence="1">pBC453</plasmid>
    </source>
</reference>
<dbReference type="Proteomes" id="UP001220209">
    <property type="component" value="Plasmid unnamed1"/>
</dbReference>
<geneLocation type="plasmid" evidence="1">
    <name>pBC453</name>
</geneLocation>
<geneLocation type="plasmid" evidence="2 3">
    <name>unnamed1</name>
</geneLocation>
<evidence type="ECO:0000313" key="2">
    <source>
        <dbReference type="EMBL" id="WFN23612.1"/>
    </source>
</evidence>
<dbReference type="RefSeq" id="WP_046543699.1">
    <property type="nucleotide sequence ID" value="NZ_AP018360.1"/>
</dbReference>
<dbReference type="EMBL" id="CP090643">
    <property type="protein sequence ID" value="WFN23612.1"/>
    <property type="molecule type" value="Genomic_DNA"/>
</dbReference>
<dbReference type="OrthoDB" id="8913825at2"/>
<protein>
    <submittedName>
        <fullName evidence="1">Uncharacterized protein</fullName>
    </submittedName>
</protein>
<dbReference type="EMBL" id="AP018360">
    <property type="protein sequence ID" value="BBA45344.1"/>
    <property type="molecule type" value="Genomic_DNA"/>
</dbReference>
<reference evidence="2 3" key="3">
    <citation type="submission" date="2021-12" db="EMBL/GenBank/DDBJ databases">
        <title>Genomic and phenotypic characterization of three Burkholderia contaminans isolates recovered from different sources.</title>
        <authorList>
            <person name="Lopez De Volder A."/>
            <person name="Fan Y."/>
            <person name="Nunvar J."/>
            <person name="Herrera T."/>
            <person name="Timp W."/>
            <person name="Degrossi J."/>
        </authorList>
    </citation>
    <scope>NUCLEOTIDE SEQUENCE [LARGE SCALE GENOMIC DNA]</scope>
    <source>
        <strain evidence="2 3">LMG 23361</strain>
        <plasmid evidence="2 3">unnamed1</plasmid>
    </source>
</reference>
<keyword evidence="1" id="KW-0614">Plasmid</keyword>
<proteinExistence type="predicted"/>
<evidence type="ECO:0000313" key="1">
    <source>
        <dbReference type="EMBL" id="BBA45344.1"/>
    </source>
</evidence>
<name>A0A250LLD6_9BURK</name>
<sequence length="166" mass="18879">MDRNILVTEPQWNACRVVFSVSRDGYRTTNVELSGCSACFDRSIGLDEQASAAVAEWMSRQERVHGYRYQDAKITYIEVTTDDGRYLNATKRGWDVLVDAHRREAIERAGYRICNNGLSHGWYALPPGETEYKSDECGHNYLGFFSSEMDLLLEVFELISVSTTAD</sequence>
<reference evidence="1" key="2">
    <citation type="journal article" date="2017" name="Genome Announc.">
        <title>High-Quality Draft Genome Sequence of Burkholderia contaminans CH-1, a Gram-Negative Bacterium That Metabolizes 2-Azahypoxanthine, a Plant Growth-Regulating Compound.</title>
        <authorList>
            <person name="Choi J.-H."/>
            <person name="Sugiura H."/>
            <person name="Moriuchi R."/>
            <person name="Kawagishi H."/>
            <person name="Dohra H."/>
        </authorList>
    </citation>
    <scope>NUCLEOTIDE SEQUENCE</scope>
    <source>
        <strain evidence="1">CH-1</strain>
        <plasmid evidence="1">pBC453</plasmid>
    </source>
</reference>
<organism evidence="1">
    <name type="scientific">Burkholderia contaminans</name>
    <dbReference type="NCBI Taxonomy" id="488447"/>
    <lineage>
        <taxon>Bacteria</taxon>
        <taxon>Pseudomonadati</taxon>
        <taxon>Pseudomonadota</taxon>
        <taxon>Betaproteobacteria</taxon>
        <taxon>Burkholderiales</taxon>
        <taxon>Burkholderiaceae</taxon>
        <taxon>Burkholderia</taxon>
        <taxon>Burkholderia cepacia complex</taxon>
    </lineage>
</organism>
<dbReference type="AlphaFoldDB" id="A0A250LLD6"/>
<gene>
    <name evidence="1" type="ORF">BCCH1_78550</name>
    <name evidence="2" type="ORF">LXE91_39440</name>
</gene>
<evidence type="ECO:0000313" key="3">
    <source>
        <dbReference type="Proteomes" id="UP001220209"/>
    </source>
</evidence>